<proteinExistence type="predicted"/>
<dbReference type="PANTHER" id="PTHR41317:SF1">
    <property type="entry name" value="PD-(D_E)XK NUCLEASE FAMILY TRANSPOSASE"/>
    <property type="match status" value="1"/>
</dbReference>
<evidence type="ECO:0000313" key="2">
    <source>
        <dbReference type="EMBL" id="MBB6713911.1"/>
    </source>
</evidence>
<dbReference type="AlphaFoldDB" id="A0A7X0VRT5"/>
<dbReference type="Proteomes" id="UP000585258">
    <property type="component" value="Unassembled WGS sequence"/>
</dbReference>
<dbReference type="InterPro" id="IPR010106">
    <property type="entry name" value="RpnA"/>
</dbReference>
<organism evidence="2 3">
    <name type="scientific">Clostridium gasigenes</name>
    <dbReference type="NCBI Taxonomy" id="94869"/>
    <lineage>
        <taxon>Bacteria</taxon>
        <taxon>Bacillati</taxon>
        <taxon>Bacillota</taxon>
        <taxon>Clostridia</taxon>
        <taxon>Eubacteriales</taxon>
        <taxon>Clostridiaceae</taxon>
        <taxon>Clostridium</taxon>
    </lineage>
</organism>
<dbReference type="Pfam" id="PF12784">
    <property type="entry name" value="PDDEXK_2"/>
    <property type="match status" value="1"/>
</dbReference>
<reference evidence="2 3" key="1">
    <citation type="submission" date="2020-08" db="EMBL/GenBank/DDBJ databases">
        <title>Clostridia isolated from Swiss meat.</title>
        <authorList>
            <person name="Wambui J."/>
            <person name="Stevens M.J.A."/>
            <person name="Stephan R."/>
        </authorList>
    </citation>
    <scope>NUCLEOTIDE SEQUENCE [LARGE SCALE GENOMIC DNA]</scope>
    <source>
        <strain evidence="2 3">CM001</strain>
    </source>
</reference>
<sequence length="265" mass="31189">MSRGLLDPKVDFVFKNIFGTEKDPKRLISFLNATLKPKKKIVSVVIKGTDIAKQFVEDKYSRMDIKATTSNNEIINIEIQLKDEKNMIKRSMYYLSKMYEEQLGNAQDYSIIEKTICINILNFKYLKTEKFHTAYRMKEVETHEELTDVIEMHFIEIPKLKDSDDEKDMLVAWTEFLKNPESEKVRHLEMDIEEIRSAKDELIRMSNDEKEREIYDMRSKILKDRISALNSAERNKAIEIARKMKINGIDMKLILDMTGISEDDI</sequence>
<evidence type="ECO:0000256" key="1">
    <source>
        <dbReference type="SAM" id="Coils"/>
    </source>
</evidence>
<name>A0A7X0VRT5_9CLOT</name>
<dbReference type="EMBL" id="JACKWY010000002">
    <property type="protein sequence ID" value="MBB6713911.1"/>
    <property type="molecule type" value="Genomic_DNA"/>
</dbReference>
<feature type="coiled-coil region" evidence="1">
    <location>
        <begin position="185"/>
        <end position="212"/>
    </location>
</feature>
<keyword evidence="1" id="KW-0175">Coiled coil</keyword>
<evidence type="ECO:0000313" key="3">
    <source>
        <dbReference type="Proteomes" id="UP000585258"/>
    </source>
</evidence>
<dbReference type="NCBIfam" id="TIGR01784">
    <property type="entry name" value="T_den_put_tspse"/>
    <property type="match status" value="1"/>
</dbReference>
<gene>
    <name evidence="2" type="ORF">H7E68_04055</name>
</gene>
<comment type="caution">
    <text evidence="2">The sequence shown here is derived from an EMBL/GenBank/DDBJ whole genome shotgun (WGS) entry which is preliminary data.</text>
</comment>
<dbReference type="PANTHER" id="PTHR41317">
    <property type="entry name" value="PD-(D_E)XK NUCLEASE FAMILY TRANSPOSASE"/>
    <property type="match status" value="1"/>
</dbReference>
<dbReference type="RefSeq" id="WP_185163629.1">
    <property type="nucleotide sequence ID" value="NZ_JACKWY010000002.1"/>
</dbReference>
<accession>A0A7X0VRT5</accession>
<protein>
    <submittedName>
        <fullName evidence="2">PD-(D/E)XK nuclease family transposase</fullName>
    </submittedName>
</protein>